<evidence type="ECO:0000259" key="1">
    <source>
        <dbReference type="Pfam" id="PF12937"/>
    </source>
</evidence>
<dbReference type="GO" id="GO:0031146">
    <property type="term" value="P:SCF-dependent proteasomal ubiquitin-dependent protein catabolic process"/>
    <property type="evidence" value="ECO:0007669"/>
    <property type="project" value="TreeGrafter"/>
</dbReference>
<dbReference type="PANTHER" id="PTHR13318">
    <property type="entry name" value="PARTNER OF PAIRED, ISOFORM B-RELATED"/>
    <property type="match status" value="1"/>
</dbReference>
<dbReference type="Pfam" id="PF25372">
    <property type="entry name" value="DUF7885"/>
    <property type="match status" value="1"/>
</dbReference>
<dbReference type="SMART" id="SM00367">
    <property type="entry name" value="LRR_CC"/>
    <property type="match status" value="9"/>
</dbReference>
<accession>A0AAV8ULR7</accession>
<evidence type="ECO:0008006" key="5">
    <source>
        <dbReference type="Google" id="ProtNLM"/>
    </source>
</evidence>
<dbReference type="EMBL" id="JAMWBK010000009">
    <property type="protein sequence ID" value="KAJ8902157.1"/>
    <property type="molecule type" value="Genomic_DNA"/>
</dbReference>
<name>A0AAV8ULR7_9RHOD</name>
<dbReference type="GO" id="GO:0019005">
    <property type="term" value="C:SCF ubiquitin ligase complex"/>
    <property type="evidence" value="ECO:0007669"/>
    <property type="project" value="TreeGrafter"/>
</dbReference>
<dbReference type="InterPro" id="IPR006553">
    <property type="entry name" value="Leu-rich_rpt_Cys-con_subtyp"/>
</dbReference>
<evidence type="ECO:0000313" key="4">
    <source>
        <dbReference type="Proteomes" id="UP001157974"/>
    </source>
</evidence>
<dbReference type="InterPro" id="IPR057207">
    <property type="entry name" value="FBXL15_LRR"/>
</dbReference>
<dbReference type="InterPro" id="IPR001810">
    <property type="entry name" value="F-box_dom"/>
</dbReference>
<protein>
    <recommendedName>
        <fullName evidence="5">F-box domain-containing protein</fullName>
    </recommendedName>
</protein>
<dbReference type="Proteomes" id="UP001157974">
    <property type="component" value="Unassembled WGS sequence"/>
</dbReference>
<dbReference type="PANTHER" id="PTHR13318:SF190">
    <property type="entry name" value="PARTNER OF PAIRED, ISOFORM B"/>
    <property type="match status" value="1"/>
</dbReference>
<dbReference type="SUPFAM" id="SSF52047">
    <property type="entry name" value="RNI-like"/>
    <property type="match status" value="1"/>
</dbReference>
<proteinExistence type="predicted"/>
<feature type="domain" description="F-box/LRR-repeat protein 15-like leucin rich repeat" evidence="2">
    <location>
        <begin position="253"/>
        <end position="381"/>
    </location>
</feature>
<sequence>MKREVVIIDADDEAEIRRRRRSSRKRPRATTEIASRLLSTENSSVQVETGSSVSNKLARLEVQRTAEVPSIDDLSDDLLVQIFQHLGGLLELMRVLPVCKRWLRVGGDPRLWSTLSFYNYEHVSDAALRSILANGQALRRLKSLSLAKCHRISEETVRLIPKSPCVNSLESIDLSWCSGASSRSVPIFSRCPGLKEVKLSYCWKVHGRALKCLALRCPRLEVLDINCCTNVRDSHIIAFAEHCRNLRYLNIANARSVSDRAICRLAEHCKNLEVLDLSWCSKITDVSLNAIAANLPKLRELRLNETQVSNLGLCQVVKSCKQLEELHLARCPIGVFAAASIALHCRTNLKILNLACCEAIPDRAVVAILSCCISLRSLDVSTLPCRRIGNIVESFSGQTIVYY</sequence>
<organism evidence="3 4">
    <name type="scientific">Rhodosorus marinus</name>
    <dbReference type="NCBI Taxonomy" id="101924"/>
    <lineage>
        <taxon>Eukaryota</taxon>
        <taxon>Rhodophyta</taxon>
        <taxon>Stylonematophyceae</taxon>
        <taxon>Stylonematales</taxon>
        <taxon>Stylonemataceae</taxon>
        <taxon>Rhodosorus</taxon>
    </lineage>
</organism>
<dbReference type="Gene3D" id="3.80.10.10">
    <property type="entry name" value="Ribonuclease Inhibitor"/>
    <property type="match status" value="2"/>
</dbReference>
<keyword evidence="4" id="KW-1185">Reference proteome</keyword>
<feature type="domain" description="F-box" evidence="1">
    <location>
        <begin position="76"/>
        <end position="117"/>
    </location>
</feature>
<dbReference type="AlphaFoldDB" id="A0AAV8ULR7"/>
<evidence type="ECO:0000259" key="2">
    <source>
        <dbReference type="Pfam" id="PF25372"/>
    </source>
</evidence>
<comment type="caution">
    <text evidence="3">The sequence shown here is derived from an EMBL/GenBank/DDBJ whole genome shotgun (WGS) entry which is preliminary data.</text>
</comment>
<dbReference type="Pfam" id="PF12937">
    <property type="entry name" value="F-box-like"/>
    <property type="match status" value="1"/>
</dbReference>
<evidence type="ECO:0000313" key="3">
    <source>
        <dbReference type="EMBL" id="KAJ8902157.1"/>
    </source>
</evidence>
<reference evidence="3 4" key="1">
    <citation type="journal article" date="2023" name="Nat. Commun.">
        <title>Origin of minicircular mitochondrial genomes in red algae.</title>
        <authorList>
            <person name="Lee Y."/>
            <person name="Cho C.H."/>
            <person name="Lee Y.M."/>
            <person name="Park S.I."/>
            <person name="Yang J.H."/>
            <person name="West J.A."/>
            <person name="Bhattacharya D."/>
            <person name="Yoon H.S."/>
        </authorList>
    </citation>
    <scope>NUCLEOTIDE SEQUENCE [LARGE SCALE GENOMIC DNA]</scope>
    <source>
        <strain evidence="3 4">CCMP1338</strain>
        <tissue evidence="3">Whole cell</tissue>
    </source>
</reference>
<dbReference type="InterPro" id="IPR032675">
    <property type="entry name" value="LRR_dom_sf"/>
</dbReference>
<dbReference type="Gene3D" id="1.20.1280.50">
    <property type="match status" value="1"/>
</dbReference>
<gene>
    <name evidence="3" type="ORF">NDN08_006565</name>
</gene>